<dbReference type="KEGG" id="slw:BRW62_06075"/>
<keyword evidence="3" id="KW-1185">Reference proteome</keyword>
<organism evidence="2 3">
    <name type="scientific">Parathermosynechococcus lividus PCC 6715</name>
    <dbReference type="NCBI Taxonomy" id="1917166"/>
    <lineage>
        <taxon>Bacteria</taxon>
        <taxon>Bacillati</taxon>
        <taxon>Cyanobacteriota</taxon>
        <taxon>Cyanophyceae</taxon>
        <taxon>Acaryochloridales</taxon>
        <taxon>Thermosynechococcaceae</taxon>
        <taxon>Parathermosynechococcus</taxon>
    </lineage>
</organism>
<dbReference type="EMBL" id="CP018092">
    <property type="protein sequence ID" value="ATS18393.1"/>
    <property type="molecule type" value="Genomic_DNA"/>
</dbReference>
<dbReference type="RefSeq" id="WP_099798737.1">
    <property type="nucleotide sequence ID" value="NZ_CP018092.1"/>
</dbReference>
<gene>
    <name evidence="2" type="ORF">BRW62_06075</name>
</gene>
<evidence type="ECO:0000313" key="2">
    <source>
        <dbReference type="EMBL" id="ATS18393.1"/>
    </source>
</evidence>
<sequence length="82" mass="9462">MQILEHIDDSLRLRDRPRLLWFLGGLFLLASGAIPVAFGHHELLCQRQTEPLTCVLTNTYALHQQRLNIPIANLRRAHLRAK</sequence>
<keyword evidence="1" id="KW-1133">Transmembrane helix</keyword>
<protein>
    <submittedName>
        <fullName evidence="2">Uncharacterized protein</fullName>
    </submittedName>
</protein>
<keyword evidence="1" id="KW-0472">Membrane</keyword>
<evidence type="ECO:0000256" key="1">
    <source>
        <dbReference type="SAM" id="Phobius"/>
    </source>
</evidence>
<accession>A0A2D2Q1L1</accession>
<keyword evidence="1" id="KW-0812">Transmembrane</keyword>
<feature type="transmembrane region" description="Helical" evidence="1">
    <location>
        <begin position="20"/>
        <end position="38"/>
    </location>
</feature>
<reference evidence="3" key="2">
    <citation type="journal article" date="2022" name="Front. Microbiol.">
        <title>Comparative Genomic Analysis Revealed Distinct Molecular Components and Organization of CO2-Concentrating Mechanism in Thermophilic Cyanobacteria.</title>
        <authorList>
            <person name="Tang J."/>
            <person name="Zhou H."/>
            <person name="Yao D."/>
            <person name="Riaz S."/>
            <person name="You D."/>
            <person name="Klepacz-Smolka A."/>
            <person name="Daroch M."/>
        </authorList>
    </citation>
    <scope>NUCLEOTIDE SEQUENCE [LARGE SCALE GENOMIC DNA]</scope>
    <source>
        <strain evidence="3">PCC 6715</strain>
    </source>
</reference>
<evidence type="ECO:0000313" key="3">
    <source>
        <dbReference type="Proteomes" id="UP000231057"/>
    </source>
</evidence>
<dbReference type="Proteomes" id="UP000231057">
    <property type="component" value="Chromosome"/>
</dbReference>
<dbReference type="AlphaFoldDB" id="A0A2D2Q1L1"/>
<name>A0A2D2Q1L1_PARLV</name>
<proteinExistence type="predicted"/>
<reference evidence="2 3" key="1">
    <citation type="submission" date="2016-11" db="EMBL/GenBank/DDBJ databases">
        <title>Complete genome sequence of thermophilic cyanobacteria strain Synechococcus sp. PCC6715.</title>
        <authorList>
            <person name="Tang J."/>
            <person name="Daroch M."/>
            <person name="Liang Y."/>
            <person name="Jiang D."/>
            <person name="Shah M."/>
        </authorList>
    </citation>
    <scope>NUCLEOTIDE SEQUENCE [LARGE SCALE GENOMIC DNA]</scope>
    <source>
        <strain evidence="2 3">PCC 6715</strain>
    </source>
</reference>